<feature type="transmembrane region" description="Helical" evidence="1">
    <location>
        <begin position="123"/>
        <end position="140"/>
    </location>
</feature>
<accession>A0A2N5M055</accession>
<proteinExistence type="predicted"/>
<evidence type="ECO:0000313" key="3">
    <source>
        <dbReference type="Proteomes" id="UP000234748"/>
    </source>
</evidence>
<sequence>MLRNTLIAFFIHILTGVIIWFSGNYFYNFVFNRYQKNDVIINSYLLCISIIGLIVYYILGRKLLRFQESKLKTLLSVSLVSLIGFIIGLYLIIFTNDGWDWIIYILYNAALHPAMMVIANTKYALWLSVLPSLFMWMGIVQRQKSDKVSQISF</sequence>
<organism evidence="2 3">
    <name type="scientific">Peribacillus deserti</name>
    <dbReference type="NCBI Taxonomy" id="673318"/>
    <lineage>
        <taxon>Bacteria</taxon>
        <taxon>Bacillati</taxon>
        <taxon>Bacillota</taxon>
        <taxon>Bacilli</taxon>
        <taxon>Bacillales</taxon>
        <taxon>Bacillaceae</taxon>
        <taxon>Peribacillus</taxon>
    </lineage>
</organism>
<comment type="caution">
    <text evidence="2">The sequence shown here is derived from an EMBL/GenBank/DDBJ whole genome shotgun (WGS) entry which is preliminary data.</text>
</comment>
<feature type="transmembrane region" description="Helical" evidence="1">
    <location>
        <begin position="39"/>
        <end position="59"/>
    </location>
</feature>
<evidence type="ECO:0000313" key="2">
    <source>
        <dbReference type="EMBL" id="PLT27757.1"/>
    </source>
</evidence>
<reference evidence="2 3" key="1">
    <citation type="submission" date="2017-11" db="EMBL/GenBank/DDBJ databases">
        <title>Comparitive Functional Genomics of Dry Heat Resistant strains isolated from the Viking Spacecraft.</title>
        <authorList>
            <person name="Seuylemezian A."/>
            <person name="Cooper K."/>
            <person name="Vaishampayan P."/>
        </authorList>
    </citation>
    <scope>NUCLEOTIDE SEQUENCE [LARGE SCALE GENOMIC DNA]</scope>
    <source>
        <strain evidence="2 3">V1-29</strain>
    </source>
</reference>
<dbReference type="EMBL" id="PGUY01000080">
    <property type="protein sequence ID" value="PLT27757.1"/>
    <property type="molecule type" value="Genomic_DNA"/>
</dbReference>
<feature type="transmembrane region" description="Helical" evidence="1">
    <location>
        <begin position="71"/>
        <end position="93"/>
    </location>
</feature>
<dbReference type="AlphaFoldDB" id="A0A2N5M055"/>
<keyword evidence="1" id="KW-0472">Membrane</keyword>
<gene>
    <name evidence="2" type="ORF">CUU66_22220</name>
</gene>
<feature type="transmembrane region" description="Helical" evidence="1">
    <location>
        <begin position="7"/>
        <end position="27"/>
    </location>
</feature>
<dbReference type="Proteomes" id="UP000234748">
    <property type="component" value="Unassembled WGS sequence"/>
</dbReference>
<name>A0A2N5M055_9BACI</name>
<keyword evidence="1" id="KW-1133">Transmembrane helix</keyword>
<keyword evidence="1" id="KW-0812">Transmembrane</keyword>
<keyword evidence="3" id="KW-1185">Reference proteome</keyword>
<protein>
    <submittedName>
        <fullName evidence="2">Uncharacterized protein</fullName>
    </submittedName>
</protein>
<evidence type="ECO:0000256" key="1">
    <source>
        <dbReference type="SAM" id="Phobius"/>
    </source>
</evidence>